<comment type="catalytic activity">
    <reaction evidence="1">
        <text>1-(5-phospho-beta-D-ribosyl)-5'-AMP + H2O = 1-(5-phospho-beta-D-ribosyl)-5-[(5-phospho-beta-D-ribosylamino)methylideneamino]imidazole-4-carboxamide</text>
        <dbReference type="Rhea" id="RHEA:20049"/>
        <dbReference type="ChEBI" id="CHEBI:15377"/>
        <dbReference type="ChEBI" id="CHEBI:58435"/>
        <dbReference type="ChEBI" id="CHEBI:59457"/>
        <dbReference type="EC" id="3.5.4.19"/>
    </reaction>
</comment>
<keyword evidence="10" id="KW-0511">Multifunctional enzyme</keyword>
<dbReference type="eggNOG" id="KOG4311">
    <property type="taxonomic scope" value="Eukaryota"/>
</dbReference>
<dbReference type="Pfam" id="PF01503">
    <property type="entry name" value="PRA-PH"/>
    <property type="match status" value="1"/>
</dbReference>
<dbReference type="GO" id="GO:0004635">
    <property type="term" value="F:phosphoribosyl-AMP cyclohydrolase activity"/>
    <property type="evidence" value="ECO:0007669"/>
    <property type="project" value="UniProtKB-EC"/>
</dbReference>
<organism evidence="12 13">
    <name type="scientific">Thalassiosira oceanica</name>
    <name type="common">Marine diatom</name>
    <dbReference type="NCBI Taxonomy" id="159749"/>
    <lineage>
        <taxon>Eukaryota</taxon>
        <taxon>Sar</taxon>
        <taxon>Stramenopiles</taxon>
        <taxon>Ochrophyta</taxon>
        <taxon>Bacillariophyta</taxon>
        <taxon>Coscinodiscophyceae</taxon>
        <taxon>Thalassiosirophycidae</taxon>
        <taxon>Thalassiosirales</taxon>
        <taxon>Thalassiosiraceae</taxon>
        <taxon>Thalassiosira</taxon>
    </lineage>
</organism>
<evidence type="ECO:0000259" key="11">
    <source>
        <dbReference type="Pfam" id="PF01502"/>
    </source>
</evidence>
<dbReference type="Proteomes" id="UP000266841">
    <property type="component" value="Unassembled WGS sequence"/>
</dbReference>
<protein>
    <recommendedName>
        <fullName evidence="11">Phosphoribosyl-AMP cyclohydrolase domain-containing protein</fullName>
    </recommendedName>
</protein>
<evidence type="ECO:0000256" key="10">
    <source>
        <dbReference type="ARBA" id="ARBA00023268"/>
    </source>
</evidence>
<dbReference type="InterPro" id="IPR038019">
    <property type="entry name" value="PRib_AMP_CycHydrolase_sf"/>
</dbReference>
<reference evidence="12 13" key="1">
    <citation type="journal article" date="2012" name="Genome Biol.">
        <title>Genome and low-iron response of an oceanic diatom adapted to chronic iron limitation.</title>
        <authorList>
            <person name="Lommer M."/>
            <person name="Specht M."/>
            <person name="Roy A.S."/>
            <person name="Kraemer L."/>
            <person name="Andreson R."/>
            <person name="Gutowska M.A."/>
            <person name="Wolf J."/>
            <person name="Bergner S.V."/>
            <person name="Schilhabel M.B."/>
            <person name="Klostermeier U.C."/>
            <person name="Beiko R.G."/>
            <person name="Rosenstiel P."/>
            <person name="Hippler M."/>
            <person name="Laroche J."/>
        </authorList>
    </citation>
    <scope>NUCLEOTIDE SEQUENCE [LARGE SCALE GENOMIC DNA]</scope>
    <source>
        <strain evidence="12 13">CCMP1005</strain>
    </source>
</reference>
<evidence type="ECO:0000256" key="3">
    <source>
        <dbReference type="ARBA" id="ARBA00005169"/>
    </source>
</evidence>
<evidence type="ECO:0000256" key="5">
    <source>
        <dbReference type="ARBA" id="ARBA00022605"/>
    </source>
</evidence>
<comment type="catalytic activity">
    <reaction evidence="2">
        <text>1-(5-phospho-beta-D-ribosyl)-ATP + H2O = 1-(5-phospho-beta-D-ribosyl)-5'-AMP + diphosphate + H(+)</text>
        <dbReference type="Rhea" id="RHEA:22828"/>
        <dbReference type="ChEBI" id="CHEBI:15377"/>
        <dbReference type="ChEBI" id="CHEBI:15378"/>
        <dbReference type="ChEBI" id="CHEBI:33019"/>
        <dbReference type="ChEBI" id="CHEBI:59457"/>
        <dbReference type="ChEBI" id="CHEBI:73183"/>
        <dbReference type="EC" id="3.6.1.31"/>
    </reaction>
</comment>
<comment type="caution">
    <text evidence="12">The sequence shown here is derived from an EMBL/GenBank/DDBJ whole genome shotgun (WGS) entry which is preliminary data.</text>
</comment>
<feature type="domain" description="Phosphoribosyl-AMP cyclohydrolase" evidence="11">
    <location>
        <begin position="300"/>
        <end position="375"/>
    </location>
</feature>
<dbReference type="GO" id="GO:0005524">
    <property type="term" value="F:ATP binding"/>
    <property type="evidence" value="ECO:0007669"/>
    <property type="project" value="UniProtKB-KW"/>
</dbReference>
<keyword evidence="7" id="KW-0378">Hydrolase</keyword>
<gene>
    <name evidence="12" type="ORF">THAOC_23125</name>
</gene>
<dbReference type="PANTHER" id="PTHR42945:SF1">
    <property type="entry name" value="HISTIDINE BIOSYNTHESIS BIFUNCTIONAL PROTEIN HIS7"/>
    <property type="match status" value="1"/>
</dbReference>
<comment type="pathway">
    <text evidence="3">Amino-acid biosynthesis; L-histidine biosynthesis; L-histidine from 5-phospho-alpha-D-ribose 1-diphosphate: step 3/9.</text>
</comment>
<keyword evidence="5" id="KW-0028">Amino-acid biosynthesis</keyword>
<dbReference type="InterPro" id="IPR021130">
    <property type="entry name" value="PRib-ATP_PPHydrolase-like"/>
</dbReference>
<keyword evidence="6" id="KW-0547">Nucleotide-binding</keyword>
<evidence type="ECO:0000256" key="6">
    <source>
        <dbReference type="ARBA" id="ARBA00022741"/>
    </source>
</evidence>
<dbReference type="Gene3D" id="3.10.20.810">
    <property type="entry name" value="Phosphoribosyl-AMP cyclohydrolase"/>
    <property type="match status" value="1"/>
</dbReference>
<dbReference type="CDD" id="cd11546">
    <property type="entry name" value="NTP-PPase_His4"/>
    <property type="match status" value="1"/>
</dbReference>
<evidence type="ECO:0000313" key="13">
    <source>
        <dbReference type="Proteomes" id="UP000266841"/>
    </source>
</evidence>
<evidence type="ECO:0000256" key="1">
    <source>
        <dbReference type="ARBA" id="ARBA00000024"/>
    </source>
</evidence>
<keyword evidence="8" id="KW-0067">ATP-binding</keyword>
<evidence type="ECO:0000256" key="4">
    <source>
        <dbReference type="ARBA" id="ARBA00005204"/>
    </source>
</evidence>
<dbReference type="GO" id="GO:0000105">
    <property type="term" value="P:L-histidine biosynthetic process"/>
    <property type="evidence" value="ECO:0007669"/>
    <property type="project" value="UniProtKB-UniPathway"/>
</dbReference>
<dbReference type="Pfam" id="PF01502">
    <property type="entry name" value="PRA-CH"/>
    <property type="match status" value="1"/>
</dbReference>
<dbReference type="NCBIfam" id="TIGR03188">
    <property type="entry name" value="histidine_hisI"/>
    <property type="match status" value="1"/>
</dbReference>
<dbReference type="OMA" id="SEKLEWE"/>
<dbReference type="SUPFAM" id="SSF141734">
    <property type="entry name" value="HisI-like"/>
    <property type="match status" value="1"/>
</dbReference>
<dbReference type="EMBL" id="AGNL01030206">
    <property type="protein sequence ID" value="EJK56895.1"/>
    <property type="molecule type" value="Genomic_DNA"/>
</dbReference>
<dbReference type="AlphaFoldDB" id="K0RV56"/>
<dbReference type="SUPFAM" id="SSF101386">
    <property type="entry name" value="all-alpha NTP pyrophosphatases"/>
    <property type="match status" value="1"/>
</dbReference>
<accession>K0RV56</accession>
<dbReference type="PANTHER" id="PTHR42945">
    <property type="entry name" value="HISTIDINE BIOSYNTHESIS BIFUNCTIONAL PROTEIN"/>
    <property type="match status" value="1"/>
</dbReference>
<proteinExistence type="predicted"/>
<dbReference type="Gene3D" id="1.10.287.1080">
    <property type="entry name" value="MazG-like"/>
    <property type="match status" value="1"/>
</dbReference>
<evidence type="ECO:0000256" key="9">
    <source>
        <dbReference type="ARBA" id="ARBA00023102"/>
    </source>
</evidence>
<dbReference type="InterPro" id="IPR008179">
    <property type="entry name" value="HisE"/>
</dbReference>
<dbReference type="GO" id="GO:0004636">
    <property type="term" value="F:phosphoribosyl-ATP diphosphatase activity"/>
    <property type="evidence" value="ECO:0007669"/>
    <property type="project" value="UniProtKB-EC"/>
</dbReference>
<keyword evidence="13" id="KW-1185">Reference proteome</keyword>
<keyword evidence="9" id="KW-0368">Histidine biosynthesis</keyword>
<comment type="pathway">
    <text evidence="4">Amino-acid biosynthesis; L-histidine biosynthesis; L-histidine from 5-phospho-alpha-D-ribose 1-diphosphate: step 2/9.</text>
</comment>
<evidence type="ECO:0000313" key="12">
    <source>
        <dbReference type="EMBL" id="EJK56895.1"/>
    </source>
</evidence>
<sequence>MACVHHSLPYPTFLHAHTATSAARALSGVGRVRIHPLTCPGAEGRSADGPSPLVEYERIVERNVQQSRVDDSDKSNKENAKLRKRYMKEGVAMAQRYLAQTLGLDVSVASVEIVLSIDSVLKTDGCLASCFLDAGCSHIVVRVKGGEVAKALEACDVTRVPRERLILQWKSGERLFPESVQSQMAAIEERVGTLSIQHTTPVASEKLEWEELKTWKQSSKGKDLRCIVQLSFAGDVSIDDLSATVQSISKVFDEDTGAISLVDPTATQLGMSYAACLKTDRADGFYPTIVVTRSNEALGLVYSSKESIIAALECGRGVYWSRSRGGLWRKGDTSGRHQTLHKIDADCDGDALRFMVTQHGEDRKAFCHLDTLSCWGEPNGIRHLEQTLARRLVDAPAGSYTKRLFDDDELLRDKLVEEAQELSEAESRQHVAEELADVLYFAMVKATKAGVSIDDAVVELDKRSKKVTRRKGDSKAFRIEAGKQILGEKKS</sequence>
<dbReference type="UniPathway" id="UPA00031">
    <property type="reaction ID" value="UER00007"/>
</dbReference>
<evidence type="ECO:0000256" key="7">
    <source>
        <dbReference type="ARBA" id="ARBA00022801"/>
    </source>
</evidence>
<dbReference type="InterPro" id="IPR002496">
    <property type="entry name" value="PRib_AMP_CycHydrolase_dom"/>
</dbReference>
<dbReference type="OrthoDB" id="1703565at2759"/>
<name>K0RV56_THAOC</name>
<evidence type="ECO:0000256" key="2">
    <source>
        <dbReference type="ARBA" id="ARBA00001460"/>
    </source>
</evidence>
<evidence type="ECO:0000256" key="8">
    <source>
        <dbReference type="ARBA" id="ARBA00022840"/>
    </source>
</evidence>